<feature type="compositionally biased region" description="Acidic residues" evidence="1">
    <location>
        <begin position="34"/>
        <end position="44"/>
    </location>
</feature>
<dbReference type="GO" id="GO:0010521">
    <property type="term" value="F:telomerase inhibitor activity"/>
    <property type="evidence" value="ECO:0007669"/>
    <property type="project" value="TreeGrafter"/>
</dbReference>
<feature type="non-terminal residue" evidence="2">
    <location>
        <position position="1"/>
    </location>
</feature>
<accession>A0A8J2KR08</accession>
<dbReference type="OrthoDB" id="29523at2759"/>
<feature type="region of interest" description="Disordered" evidence="1">
    <location>
        <begin position="29"/>
        <end position="58"/>
    </location>
</feature>
<protein>
    <submittedName>
        <fullName evidence="2">Uncharacterized protein</fullName>
    </submittedName>
</protein>
<feature type="compositionally biased region" description="Basic and acidic residues" evidence="1">
    <location>
        <begin position="96"/>
        <end position="107"/>
    </location>
</feature>
<dbReference type="AlphaFoldDB" id="A0A8J2KR08"/>
<evidence type="ECO:0000313" key="2">
    <source>
        <dbReference type="EMBL" id="CAG7817742.1"/>
    </source>
</evidence>
<feature type="compositionally biased region" description="Basic residues" evidence="1">
    <location>
        <begin position="48"/>
        <end position="58"/>
    </location>
</feature>
<dbReference type="InterPro" id="IPR050656">
    <property type="entry name" value="PINX1"/>
</dbReference>
<reference evidence="2" key="1">
    <citation type="submission" date="2021-06" db="EMBL/GenBank/DDBJ databases">
        <authorList>
            <person name="Hodson N. C."/>
            <person name="Mongue J. A."/>
            <person name="Jaron S. K."/>
        </authorList>
    </citation>
    <scope>NUCLEOTIDE SEQUENCE</scope>
</reference>
<dbReference type="GO" id="GO:0005730">
    <property type="term" value="C:nucleolus"/>
    <property type="evidence" value="ECO:0007669"/>
    <property type="project" value="TreeGrafter"/>
</dbReference>
<keyword evidence="3" id="KW-1185">Reference proteome</keyword>
<dbReference type="EMBL" id="CAJVCH010402190">
    <property type="protein sequence ID" value="CAG7817742.1"/>
    <property type="molecule type" value="Genomic_DNA"/>
</dbReference>
<feature type="non-terminal residue" evidence="2">
    <location>
        <position position="195"/>
    </location>
</feature>
<name>A0A8J2KR08_9HEXA</name>
<evidence type="ECO:0000256" key="1">
    <source>
        <dbReference type="SAM" id="MobiDB-lite"/>
    </source>
</evidence>
<comment type="caution">
    <text evidence="2">The sequence shown here is derived from an EMBL/GenBank/DDBJ whole genome shotgun (WGS) entry which is preliminary data.</text>
</comment>
<organism evidence="2 3">
    <name type="scientific">Allacma fusca</name>
    <dbReference type="NCBI Taxonomy" id="39272"/>
    <lineage>
        <taxon>Eukaryota</taxon>
        <taxon>Metazoa</taxon>
        <taxon>Ecdysozoa</taxon>
        <taxon>Arthropoda</taxon>
        <taxon>Hexapoda</taxon>
        <taxon>Collembola</taxon>
        <taxon>Symphypleona</taxon>
        <taxon>Sminthuridae</taxon>
        <taxon>Allacma</taxon>
    </lineage>
</organism>
<dbReference type="PANTHER" id="PTHR23149:SF27">
    <property type="entry name" value="PIN2_TERF1-INTERACTING TELOMERASE INHIBITOR 1"/>
    <property type="match status" value="1"/>
</dbReference>
<feature type="region of interest" description="Disordered" evidence="1">
    <location>
        <begin position="95"/>
        <end position="120"/>
    </location>
</feature>
<proteinExistence type="predicted"/>
<dbReference type="Proteomes" id="UP000708208">
    <property type="component" value="Unassembled WGS sequence"/>
</dbReference>
<gene>
    <name evidence="2" type="ORF">AFUS01_LOCUS28290</name>
</gene>
<sequence length="195" mass="22087">LGYDPKSDPWIAHTEEFSQILENLQSVHAVQSEVPEEEPSVEDEAERKRKLEKKSKSSKVRIHYHKFVKNKDVSNFSNTDLKCIFGKPSNALLEKPALEGDSAKAESAEGDSGEDGMKTINCGSMADYFKKKMEEKGKKVEVKVENDPEAENPNIINRGSMIDYFKAKMAERRLKALQTEQEQSPVEHVELNEES</sequence>
<evidence type="ECO:0000313" key="3">
    <source>
        <dbReference type="Proteomes" id="UP000708208"/>
    </source>
</evidence>
<dbReference type="PANTHER" id="PTHR23149">
    <property type="entry name" value="G PATCH DOMAIN CONTAINING PROTEIN"/>
    <property type="match status" value="1"/>
</dbReference>